<dbReference type="Gene3D" id="3.30.2010.10">
    <property type="entry name" value="Metalloproteases ('zincins'), catalytic domain"/>
    <property type="match status" value="1"/>
</dbReference>
<feature type="region of interest" description="Disordered" evidence="1">
    <location>
        <begin position="25"/>
        <end position="47"/>
    </location>
</feature>
<dbReference type="AlphaFoldDB" id="A0A4V3CTR8"/>
<gene>
    <name evidence="3" type="ORF">DES47_1021086</name>
</gene>
<evidence type="ECO:0000259" key="2">
    <source>
        <dbReference type="Pfam" id="PF01863"/>
    </source>
</evidence>
<feature type="domain" description="YgjP-like metallopeptidase" evidence="2">
    <location>
        <begin position="71"/>
        <end position="293"/>
    </location>
</feature>
<dbReference type="InterPro" id="IPR053136">
    <property type="entry name" value="UTP_pyrophosphatase-like"/>
</dbReference>
<evidence type="ECO:0000256" key="1">
    <source>
        <dbReference type="SAM" id="MobiDB-lite"/>
    </source>
</evidence>
<dbReference type="Pfam" id="PF01863">
    <property type="entry name" value="YgjP-like"/>
    <property type="match status" value="1"/>
</dbReference>
<dbReference type="RefSeq" id="WP_133700715.1">
    <property type="nucleotide sequence ID" value="NZ_SNXS01000002.1"/>
</dbReference>
<sequence>MQPAATVTAQLSLFDMDMHPVQSSLPAPLPFPGPKAAAPEAPSSYRHPRAHHEVRLGEHLVGYELRRAKRRSIGFTIDEEGLRVSAPKWVPLGDINQALQSKHGWILRKLHEQRERARRLQSARVEWRDGVSIPYLGEAMVVVLDPRAAGAPGAARLSNGDDGEQAGLVSGLTLHVGLPQTATPEQIRDIVQSWLQRQARQLFLLRCQHFAAQLGVRMSKLSLSSAQTRWGSASADGSIRLNWRLIHFAQATIDYVVAHELAHLREMNHSPRFWEVVRSVVPDYQQLRGSLKREHAPILD</sequence>
<dbReference type="PANTHER" id="PTHR30399">
    <property type="entry name" value="UNCHARACTERIZED PROTEIN YGJP"/>
    <property type="match status" value="1"/>
</dbReference>
<dbReference type="OrthoDB" id="9811177at2"/>
<accession>A0A4V3CTR8</accession>
<keyword evidence="4" id="KW-1185">Reference proteome</keyword>
<dbReference type="Proteomes" id="UP000295361">
    <property type="component" value="Unassembled WGS sequence"/>
</dbReference>
<evidence type="ECO:0000313" key="3">
    <source>
        <dbReference type="EMBL" id="TDP73324.1"/>
    </source>
</evidence>
<organism evidence="3 4">
    <name type="scientific">Roseateles toxinivorans</name>
    <dbReference type="NCBI Taxonomy" id="270368"/>
    <lineage>
        <taxon>Bacteria</taxon>
        <taxon>Pseudomonadati</taxon>
        <taxon>Pseudomonadota</taxon>
        <taxon>Betaproteobacteria</taxon>
        <taxon>Burkholderiales</taxon>
        <taxon>Sphaerotilaceae</taxon>
        <taxon>Roseateles</taxon>
    </lineage>
</organism>
<name>A0A4V3CTR8_9BURK</name>
<dbReference type="InParanoid" id="A0A4V3CTR8"/>
<comment type="caution">
    <text evidence="3">The sequence shown here is derived from an EMBL/GenBank/DDBJ whole genome shotgun (WGS) entry which is preliminary data.</text>
</comment>
<proteinExistence type="predicted"/>
<dbReference type="EMBL" id="SNXS01000002">
    <property type="protein sequence ID" value="TDP73324.1"/>
    <property type="molecule type" value="Genomic_DNA"/>
</dbReference>
<dbReference type="PANTHER" id="PTHR30399:SF1">
    <property type="entry name" value="UTP PYROPHOSPHATASE"/>
    <property type="match status" value="1"/>
</dbReference>
<dbReference type="CDD" id="cd07344">
    <property type="entry name" value="M48_yhfN_like"/>
    <property type="match status" value="1"/>
</dbReference>
<protein>
    <recommendedName>
        <fullName evidence="2">YgjP-like metallopeptidase domain-containing protein</fullName>
    </recommendedName>
</protein>
<evidence type="ECO:0000313" key="4">
    <source>
        <dbReference type="Proteomes" id="UP000295361"/>
    </source>
</evidence>
<dbReference type="InterPro" id="IPR002725">
    <property type="entry name" value="YgjP-like_metallopeptidase"/>
</dbReference>
<reference evidence="3 4" key="1">
    <citation type="submission" date="2019-03" db="EMBL/GenBank/DDBJ databases">
        <title>Genomic Encyclopedia of Type Strains, Phase IV (KMG-IV): sequencing the most valuable type-strain genomes for metagenomic binning, comparative biology and taxonomic classification.</title>
        <authorList>
            <person name="Goeker M."/>
        </authorList>
    </citation>
    <scope>NUCLEOTIDE SEQUENCE [LARGE SCALE GENOMIC DNA]</scope>
    <source>
        <strain evidence="3 4">DSM 16998</strain>
    </source>
</reference>